<keyword evidence="5 7" id="KW-1133">Transmembrane helix</keyword>
<dbReference type="OMA" id="WAWALFR"/>
<dbReference type="AlphaFoldDB" id="F0VG66"/>
<dbReference type="Proteomes" id="UP000007494">
    <property type="component" value="Chromosome VIIb"/>
</dbReference>
<feature type="transmembrane region" description="Helical" evidence="7">
    <location>
        <begin position="52"/>
        <end position="76"/>
    </location>
</feature>
<evidence type="ECO:0000256" key="2">
    <source>
        <dbReference type="ARBA" id="ARBA00010430"/>
    </source>
</evidence>
<reference evidence="10" key="3">
    <citation type="journal article" date="2012" name="PLoS Pathog.">
        <title>Comparative genomics of the apicomplexan parasites Toxoplasma gondii and Neospora caninum: Coccidia differing in host range and transmission strategy.</title>
        <authorList>
            <person name="Reid A.J."/>
            <person name="Vermont S.J."/>
            <person name="Cotton J.A."/>
            <person name="Harris D."/>
            <person name="Hill-Cawthorne G.A."/>
            <person name="Konen-Waisman S."/>
            <person name="Latham S.M."/>
            <person name="Mourier T."/>
            <person name="Norton R."/>
            <person name="Quail M.A."/>
            <person name="Sanders M."/>
            <person name="Shanmugam D."/>
            <person name="Sohal A."/>
            <person name="Wasmuth J.D."/>
            <person name="Brunk B."/>
            <person name="Grigg M.E."/>
            <person name="Howard J.C."/>
            <person name="Parkinson J."/>
            <person name="Roos D.S."/>
            <person name="Trees A.J."/>
            <person name="Berriman M."/>
            <person name="Pain A."/>
            <person name="Wastling J.M."/>
        </authorList>
    </citation>
    <scope>NUCLEOTIDE SEQUENCE [LARGE SCALE GENOMIC DNA]</scope>
    <source>
        <strain evidence="10">Liverpool</strain>
    </source>
</reference>
<comment type="caution">
    <text evidence="7">Lacks conserved residue(s) required for the propagation of feature annotation.</text>
</comment>
<keyword evidence="3 7" id="KW-0812">Transmembrane</keyword>
<name>F0VG66_NEOCL</name>
<evidence type="ECO:0000256" key="6">
    <source>
        <dbReference type="ARBA" id="ARBA00023136"/>
    </source>
</evidence>
<sequence length="112" mass="12468">MSRGKKFVALALALGGLWAWALFRLVSRHSLDASQVKDQVSSVQHLPWHDPVFIAVFAAPFLALALFGIYAVVTIVTQVIRFEDKKEAAAELAQDLITARADLQRRGYQFVN</sequence>
<evidence type="ECO:0000256" key="5">
    <source>
        <dbReference type="ARBA" id="ARBA00022989"/>
    </source>
</evidence>
<evidence type="ECO:0000313" key="10">
    <source>
        <dbReference type="Proteomes" id="UP000007494"/>
    </source>
</evidence>
<dbReference type="GO" id="GO:0005789">
    <property type="term" value="C:endoplasmic reticulum membrane"/>
    <property type="evidence" value="ECO:0007669"/>
    <property type="project" value="UniProtKB-SubCell"/>
</dbReference>
<keyword evidence="4 7" id="KW-0256">Endoplasmic reticulum</keyword>
<comment type="subunit">
    <text evidence="7">Component of the dolichol-phosphate mannose (DPM) synthase complex.</text>
</comment>
<dbReference type="InParanoid" id="F0VG66"/>
<reference evidence="8" key="1">
    <citation type="submission" date="2011-02" db="EMBL/GenBank/DDBJ databases">
        <authorList>
            <person name="Aslett M."/>
        </authorList>
    </citation>
    <scope>NUCLEOTIDE SEQUENCE</scope>
    <source>
        <strain evidence="8">Liverpool</strain>
    </source>
</reference>
<dbReference type="OrthoDB" id="2014333at2759"/>
<gene>
    <name evidence="9" type="ORF">BN1204_024990</name>
    <name evidence="8" type="ORF">NCLIV_024990</name>
</gene>
<dbReference type="Pfam" id="PF08285">
    <property type="entry name" value="DPM3"/>
    <property type="match status" value="1"/>
</dbReference>
<evidence type="ECO:0000256" key="3">
    <source>
        <dbReference type="ARBA" id="ARBA00022692"/>
    </source>
</evidence>
<reference evidence="9" key="4">
    <citation type="journal article" date="2015" name="PLoS ONE">
        <title>Comprehensive Evaluation of Toxoplasma gondii VEG and Neospora caninum LIV Genomes with Tachyzoite Stage Transcriptome and Proteome Defines Novel Transcript Features.</title>
        <authorList>
            <person name="Ramaprasad A."/>
            <person name="Mourier T."/>
            <person name="Naeem R."/>
            <person name="Malas T.B."/>
            <person name="Moussa E."/>
            <person name="Panigrahi A."/>
            <person name="Vermont S.J."/>
            <person name="Otto T.D."/>
            <person name="Wastling J."/>
            <person name="Pain A."/>
        </authorList>
    </citation>
    <scope>NUCLEOTIDE SEQUENCE</scope>
    <source>
        <strain evidence="9">Liverpool</strain>
    </source>
</reference>
<keyword evidence="10" id="KW-1185">Reference proteome</keyword>
<comment type="similarity">
    <text evidence="2 7">Belongs to the DPM3 family.</text>
</comment>
<comment type="subcellular location">
    <subcellularLocation>
        <location evidence="1 7">Endoplasmic reticulum membrane</location>
        <topology evidence="1 7">Multi-pass membrane protein</topology>
    </subcellularLocation>
</comment>
<dbReference type="EMBL" id="FR823389">
    <property type="protein sequence ID" value="CBZ52710.1"/>
    <property type="molecule type" value="Genomic_DNA"/>
</dbReference>
<dbReference type="VEuPathDB" id="ToxoDB:NCLIV_024990"/>
<accession>F0VG66</accession>
<comment type="pathway">
    <text evidence="7">Protein modification; protein glycosylation.</text>
</comment>
<dbReference type="RefSeq" id="XP_003882742.1">
    <property type="nucleotide sequence ID" value="XM_003882693.1"/>
</dbReference>
<comment type="function">
    <text evidence="7">Stabilizer subunit of the dolichol-phosphate mannose (DPM) synthase complex; tethers catalytic subunit to the ER.</text>
</comment>
<keyword evidence="6 7" id="KW-0472">Membrane</keyword>
<evidence type="ECO:0000313" key="9">
    <source>
        <dbReference type="EMBL" id="CEL66690.1"/>
    </source>
</evidence>
<protein>
    <recommendedName>
        <fullName evidence="7">Dolichol-phosphate mannosyltransferase subunit 3</fullName>
    </recommendedName>
</protein>
<dbReference type="eggNOG" id="ENOG502R0HX">
    <property type="taxonomic scope" value="Eukaryota"/>
</dbReference>
<reference evidence="8" key="2">
    <citation type="submission" date="2011-03" db="EMBL/GenBank/DDBJ databases">
        <title>Comparative genomics and transcriptomics of Neospora caninum and Toxoplasma gondii.</title>
        <authorList>
            <person name="Reid A.J."/>
            <person name="Sohal A."/>
            <person name="Harris D."/>
            <person name="Quail M."/>
            <person name="Sanders M."/>
            <person name="Berriman M."/>
            <person name="Wastling J.M."/>
            <person name="Pain A."/>
        </authorList>
    </citation>
    <scope>NUCLEOTIDE SEQUENCE</scope>
    <source>
        <strain evidence="8">Liverpool</strain>
    </source>
</reference>
<dbReference type="UniPathway" id="UPA00378"/>
<dbReference type="InterPro" id="IPR013174">
    <property type="entry name" value="DPM3"/>
</dbReference>
<evidence type="ECO:0000313" key="8">
    <source>
        <dbReference type="EMBL" id="CBZ52710.1"/>
    </source>
</evidence>
<proteinExistence type="inferred from homology"/>
<organism evidence="8 10">
    <name type="scientific">Neospora caninum (strain Liverpool)</name>
    <dbReference type="NCBI Taxonomy" id="572307"/>
    <lineage>
        <taxon>Eukaryota</taxon>
        <taxon>Sar</taxon>
        <taxon>Alveolata</taxon>
        <taxon>Apicomplexa</taxon>
        <taxon>Conoidasida</taxon>
        <taxon>Coccidia</taxon>
        <taxon>Eucoccidiorida</taxon>
        <taxon>Eimeriorina</taxon>
        <taxon>Sarcocystidae</taxon>
        <taxon>Neospora</taxon>
    </lineage>
</organism>
<evidence type="ECO:0000256" key="4">
    <source>
        <dbReference type="ARBA" id="ARBA00022824"/>
    </source>
</evidence>
<dbReference type="EMBL" id="LN714482">
    <property type="protein sequence ID" value="CEL66690.1"/>
    <property type="molecule type" value="Genomic_DNA"/>
</dbReference>
<dbReference type="GeneID" id="13445034"/>
<evidence type="ECO:0000256" key="1">
    <source>
        <dbReference type="ARBA" id="ARBA00004477"/>
    </source>
</evidence>
<evidence type="ECO:0000256" key="7">
    <source>
        <dbReference type="RuleBase" id="RU365085"/>
    </source>
</evidence>